<comment type="caution">
    <text evidence="2">The sequence shown here is derived from an EMBL/GenBank/DDBJ whole genome shotgun (WGS) entry which is preliminary data.</text>
</comment>
<dbReference type="EMBL" id="CAJNBH010000046">
    <property type="protein sequence ID" value="CAE6858181.1"/>
    <property type="molecule type" value="Genomic_DNA"/>
</dbReference>
<evidence type="ECO:0000256" key="1">
    <source>
        <dbReference type="SAM" id="MobiDB-lite"/>
    </source>
</evidence>
<proteinExistence type="predicted"/>
<sequence>MNANNDLDPLETDDCLHALAKVQAHSWAWRPPHLAHRPADPSKREGAYAPRSLTTPTRASTISRMHRPTRAATARSRSKRTTHLALPLTRESPAGLASSRLEDTAMPF</sequence>
<protein>
    <submittedName>
        <fullName evidence="2">Uncharacterized protein</fullName>
    </submittedName>
</protein>
<organism evidence="2 3">
    <name type="scientific">Paraburkholderia nemoris</name>
    <dbReference type="NCBI Taxonomy" id="2793076"/>
    <lineage>
        <taxon>Bacteria</taxon>
        <taxon>Pseudomonadati</taxon>
        <taxon>Pseudomonadota</taxon>
        <taxon>Betaproteobacteria</taxon>
        <taxon>Burkholderiales</taxon>
        <taxon>Burkholderiaceae</taxon>
        <taxon>Paraburkholderia</taxon>
    </lineage>
</organism>
<feature type="compositionally biased region" description="Polar residues" evidence="1">
    <location>
        <begin position="52"/>
        <end position="63"/>
    </location>
</feature>
<evidence type="ECO:0000313" key="3">
    <source>
        <dbReference type="Proteomes" id="UP000673821"/>
    </source>
</evidence>
<evidence type="ECO:0000313" key="2">
    <source>
        <dbReference type="EMBL" id="CAE6858181.1"/>
    </source>
</evidence>
<keyword evidence="3" id="KW-1185">Reference proteome</keyword>
<accession>A0ABM8T4U8</accession>
<name>A0ABM8T4U8_9BURK</name>
<dbReference type="Proteomes" id="UP000673821">
    <property type="component" value="Unassembled WGS sequence"/>
</dbReference>
<reference evidence="2 3" key="1">
    <citation type="submission" date="2021-02" db="EMBL/GenBank/DDBJ databases">
        <authorList>
            <person name="Vanwijnsberghe S."/>
        </authorList>
    </citation>
    <scope>NUCLEOTIDE SEQUENCE [LARGE SCALE GENOMIC DNA]</scope>
    <source>
        <strain evidence="2 3">R-69776</strain>
    </source>
</reference>
<feature type="compositionally biased region" description="Basic and acidic residues" evidence="1">
    <location>
        <begin position="37"/>
        <end position="46"/>
    </location>
</feature>
<gene>
    <name evidence="2" type="ORF">R69776_07859</name>
</gene>
<feature type="region of interest" description="Disordered" evidence="1">
    <location>
        <begin position="32"/>
        <end position="108"/>
    </location>
</feature>